<reference evidence="3 4" key="1">
    <citation type="submission" date="2009-04" db="EMBL/GenBank/DDBJ databases">
        <authorList>
            <person name="Qin X."/>
            <person name="Bachman B."/>
            <person name="Battles P."/>
            <person name="Bell A."/>
            <person name="Bess C."/>
            <person name="Bickham C."/>
            <person name="Chaboub L."/>
            <person name="Chen D."/>
            <person name="Coyle M."/>
            <person name="Deiros D.R."/>
            <person name="Dinh H."/>
            <person name="Forbes L."/>
            <person name="Fowler G."/>
            <person name="Francisco L."/>
            <person name="Fu Q."/>
            <person name="Gubbala S."/>
            <person name="Hale W."/>
            <person name="Han Y."/>
            <person name="Hemphill L."/>
            <person name="Highlander S.K."/>
            <person name="Hirani K."/>
            <person name="Hogues M."/>
            <person name="Jackson L."/>
            <person name="Jakkamsetti A."/>
            <person name="Javaid M."/>
            <person name="Jiang H."/>
            <person name="Korchina V."/>
            <person name="Kovar C."/>
            <person name="Lara F."/>
            <person name="Lee S."/>
            <person name="Mata R."/>
            <person name="Mathew T."/>
            <person name="Moen C."/>
            <person name="Morales K."/>
            <person name="Munidasa M."/>
            <person name="Nazareth L."/>
            <person name="Ngo R."/>
            <person name="Nguyen L."/>
            <person name="Okwuonu G."/>
            <person name="Ongeri F."/>
            <person name="Patil S."/>
            <person name="Petrosino J."/>
            <person name="Pham C."/>
            <person name="Pham P."/>
            <person name="Pu L.-L."/>
            <person name="Puazo M."/>
            <person name="Raj R."/>
            <person name="Reid J."/>
            <person name="Rouhana J."/>
            <person name="Saada N."/>
            <person name="Shang Y."/>
            <person name="Simmons D."/>
            <person name="Thornton R."/>
            <person name="Warren J."/>
            <person name="Weissenberger G."/>
            <person name="Zhang J."/>
            <person name="Zhang L."/>
            <person name="Zhou C."/>
            <person name="Zhu D."/>
            <person name="Muzny D."/>
            <person name="Worley K."/>
            <person name="Gibbs R."/>
        </authorList>
    </citation>
    <scope>NUCLEOTIDE SEQUENCE [LARGE SCALE GENOMIC DNA]</scope>
    <source>
        <strain evidence="3 4">ATCC 33313</strain>
    </source>
</reference>
<gene>
    <name evidence="3" type="ORF">HMPREF0877_0148</name>
</gene>
<dbReference type="InterPro" id="IPR001650">
    <property type="entry name" value="Helicase_C-like"/>
</dbReference>
<dbReference type="Proteomes" id="UP000004528">
    <property type="component" value="Unassembled WGS sequence"/>
</dbReference>
<dbReference type="OrthoDB" id="9758243at2"/>
<evidence type="ECO:0000259" key="2">
    <source>
        <dbReference type="PROSITE" id="PS51194"/>
    </source>
</evidence>
<evidence type="ECO:0000313" key="4">
    <source>
        <dbReference type="Proteomes" id="UP000004528"/>
    </source>
</evidence>
<keyword evidence="3" id="KW-0067">ATP-binding</keyword>
<feature type="domain" description="Helicase C-terminal" evidence="2">
    <location>
        <begin position="204"/>
        <end position="358"/>
    </location>
</feature>
<dbReference type="SMART" id="SM00487">
    <property type="entry name" value="DEXDc"/>
    <property type="match status" value="1"/>
</dbReference>
<dbReference type="InterPro" id="IPR014001">
    <property type="entry name" value="Helicase_ATP-bd"/>
</dbReference>
<dbReference type="SMART" id="SM00382">
    <property type="entry name" value="AAA"/>
    <property type="match status" value="1"/>
</dbReference>
<dbReference type="GO" id="GO:0003677">
    <property type="term" value="F:DNA binding"/>
    <property type="evidence" value="ECO:0007669"/>
    <property type="project" value="InterPro"/>
</dbReference>
<dbReference type="InterPro" id="IPR050742">
    <property type="entry name" value="Helicase_Restrict-Modif_Enz"/>
</dbReference>
<keyword evidence="3" id="KW-0347">Helicase</keyword>
<dbReference type="GO" id="GO:0004386">
    <property type="term" value="F:helicase activity"/>
    <property type="evidence" value="ECO:0007669"/>
    <property type="project" value="UniProtKB-KW"/>
</dbReference>
<dbReference type="PROSITE" id="PS51194">
    <property type="entry name" value="HELICASE_CTER"/>
    <property type="match status" value="1"/>
</dbReference>
<organism evidence="3 4">
    <name type="scientific">Weissella paramesenteroides ATCC 33313</name>
    <dbReference type="NCBI Taxonomy" id="585506"/>
    <lineage>
        <taxon>Bacteria</taxon>
        <taxon>Bacillati</taxon>
        <taxon>Bacillota</taxon>
        <taxon>Bacilli</taxon>
        <taxon>Lactobacillales</taxon>
        <taxon>Lactobacillaceae</taxon>
        <taxon>Weissella</taxon>
    </lineage>
</organism>
<dbReference type="GO" id="GO:0005524">
    <property type="term" value="F:ATP binding"/>
    <property type="evidence" value="ECO:0007669"/>
    <property type="project" value="InterPro"/>
</dbReference>
<dbReference type="Pfam" id="PF04851">
    <property type="entry name" value="ResIII"/>
    <property type="match status" value="2"/>
</dbReference>
<keyword evidence="3" id="KW-0547">Nucleotide-binding</keyword>
<name>C5R853_WEIPA</name>
<evidence type="ECO:0000259" key="1">
    <source>
        <dbReference type="PROSITE" id="PS51192"/>
    </source>
</evidence>
<keyword evidence="3" id="KW-0378">Hydrolase</keyword>
<dbReference type="SUPFAM" id="SSF52540">
    <property type="entry name" value="P-loop containing nucleoside triphosphate hydrolases"/>
    <property type="match status" value="1"/>
</dbReference>
<evidence type="ECO:0000313" key="3">
    <source>
        <dbReference type="EMBL" id="EER75637.1"/>
    </source>
</evidence>
<dbReference type="InterPro" id="IPR006935">
    <property type="entry name" value="Helicase/UvrB_N"/>
</dbReference>
<protein>
    <submittedName>
        <fullName evidence="3">Helicase C-terminal domain protein</fullName>
    </submittedName>
</protein>
<feature type="domain" description="Helicase ATP-binding" evidence="1">
    <location>
        <begin position="18"/>
        <end position="153"/>
    </location>
</feature>
<comment type="caution">
    <text evidence="3">The sequence shown here is derived from an EMBL/GenBank/DDBJ whole genome shotgun (WGS) entry which is preliminary data.</text>
</comment>
<dbReference type="PANTHER" id="PTHR47396:SF1">
    <property type="entry name" value="ATP-DEPENDENT HELICASE IRC3-RELATED"/>
    <property type="match status" value="1"/>
</dbReference>
<proteinExistence type="predicted"/>
<dbReference type="GO" id="GO:0005829">
    <property type="term" value="C:cytosol"/>
    <property type="evidence" value="ECO:0007669"/>
    <property type="project" value="TreeGrafter"/>
</dbReference>
<dbReference type="Pfam" id="PF00271">
    <property type="entry name" value="Helicase_C"/>
    <property type="match status" value="1"/>
</dbReference>
<dbReference type="STRING" id="585506.HMPREF0877_0148"/>
<dbReference type="GO" id="GO:0016787">
    <property type="term" value="F:hydrolase activity"/>
    <property type="evidence" value="ECO:0007669"/>
    <property type="project" value="InterPro"/>
</dbReference>
<dbReference type="InterPro" id="IPR003593">
    <property type="entry name" value="AAA+_ATPase"/>
</dbReference>
<dbReference type="PROSITE" id="PS51192">
    <property type="entry name" value="HELICASE_ATP_BIND_1"/>
    <property type="match status" value="1"/>
</dbReference>
<dbReference type="PANTHER" id="PTHR47396">
    <property type="entry name" value="TYPE I RESTRICTION ENZYME ECOKI R PROTEIN"/>
    <property type="match status" value="1"/>
</dbReference>
<dbReference type="SMART" id="SM00490">
    <property type="entry name" value="HELICc"/>
    <property type="match status" value="1"/>
</dbReference>
<dbReference type="EMBL" id="ACKU01000004">
    <property type="protein sequence ID" value="EER75637.1"/>
    <property type="molecule type" value="Genomic_DNA"/>
</dbReference>
<sequence length="445" mass="50626">MTFSLYDYQLELIDGIYKELTNGHKHVMVVSPAGSGKTVTMAEIAKRTTDKGNRVLFVVHRVEIVNQVKNSFTKHGVNMDLADVGMIKTIERKKDKLTHPDVVFVDEAHHSLAATYKRLLAQFDNVVQLMFTATPVRLSGEGFRDVADGMVIGKSVSWLIEHKRLAPFEYYAPTLFDLESLKVSRGDYTNKSMHEASKKVIFGDVVKSYQRIANNTQAFVYAVDVESSKAVVQAFNDAGIPAAHVDGKTHKDERAALMNSFRDGDIKILSNAELFLEGVDVPNVETVIQLRPTKSLSMYIQFAMRSMRYVPGKVAKIIDHVGNYAIHGFPDTDHDWSLDGETKQSGFDKLPVPKFNEEFTFLEPNSRRQYEVKRETELEQLISAPTKETITLDYREYSDAKTFDDLLAIAKTKQHSVYKAVREAAMRDIPYPKKYNWWVHKFVKR</sequence>
<dbReference type="InterPro" id="IPR027417">
    <property type="entry name" value="P-loop_NTPase"/>
</dbReference>
<dbReference type="eggNOG" id="COG1061">
    <property type="taxonomic scope" value="Bacteria"/>
</dbReference>
<dbReference type="HOGENOM" id="CLU_014765_3_2_9"/>
<accession>C5R853</accession>
<dbReference type="Gene3D" id="3.40.50.300">
    <property type="entry name" value="P-loop containing nucleotide triphosphate hydrolases"/>
    <property type="match status" value="2"/>
</dbReference>
<keyword evidence="4" id="KW-1185">Reference proteome</keyword>
<dbReference type="AlphaFoldDB" id="C5R853"/>
<dbReference type="RefSeq" id="WP_002829071.1">
    <property type="nucleotide sequence ID" value="NZ_GG697136.1"/>
</dbReference>